<proteinExistence type="predicted"/>
<name>Q8G5C1_BIFLO</name>
<dbReference type="EMBL" id="AE014295">
    <property type="protein sequence ID" value="AAN24901.1"/>
    <property type="molecule type" value="Genomic_DNA"/>
</dbReference>
<dbReference type="EnsemblBacteria" id="AAN24901">
    <property type="protein sequence ID" value="AAN24901"/>
    <property type="gene ID" value="BL1093"/>
</dbReference>
<dbReference type="Proteomes" id="UP000000439">
    <property type="component" value="Chromosome"/>
</dbReference>
<dbReference type="STRING" id="206672.BL1093"/>
<sequence>MCRSLLRPAVFSSDRHADSRRGQRYHCEVERHRYIREVYGHGEQWSGCEAESRCGRHKYLDHNEYCGKYRGHGNPEAKWTRRAGQVCGCFRHADHCGVCDVRHSALDRRTLTDRQRHRRGVFGDLQLRDEPQRDIQIVQQLHPFRGAVRAAVDLELHVQHAADRLDAGCDRAESICGEVHCDGLPVRLGLSVVQVRDF</sequence>
<accession>Q8G5C1</accession>
<keyword evidence="2" id="KW-1185">Reference proteome</keyword>
<evidence type="ECO:0000313" key="2">
    <source>
        <dbReference type="Proteomes" id="UP000000439"/>
    </source>
</evidence>
<reference evidence="1 2" key="1">
    <citation type="journal article" date="2002" name="Proc. Natl. Acad. Sci. U.S.A.">
        <title>The genome sequence of Bifidobacterium longum reflects its adaptation to the human gastrointestinal tract.</title>
        <authorList>
            <person name="Schell M.A."/>
            <person name="Karmirantzou M."/>
            <person name="Snel B."/>
            <person name="Vilanova D."/>
            <person name="Berger B."/>
            <person name="Pessi G."/>
            <person name="Zwahlen M.C."/>
            <person name="Desiere F."/>
            <person name="Bork P."/>
            <person name="Delley M."/>
            <person name="Pridmore R.D."/>
            <person name="Arigoni F."/>
        </authorList>
    </citation>
    <scope>NUCLEOTIDE SEQUENCE [LARGE SCALE GENOMIC DNA]</scope>
    <source>
        <strain evidence="2">NCC 2705</strain>
    </source>
</reference>
<evidence type="ECO:0000313" key="1">
    <source>
        <dbReference type="EMBL" id="AAN24901.1"/>
    </source>
</evidence>
<dbReference type="AlphaFoldDB" id="Q8G5C1"/>
<organism evidence="1 2">
    <name type="scientific">Bifidobacterium longum (strain NCC 2705)</name>
    <dbReference type="NCBI Taxonomy" id="206672"/>
    <lineage>
        <taxon>Bacteria</taxon>
        <taxon>Bacillati</taxon>
        <taxon>Actinomycetota</taxon>
        <taxon>Actinomycetes</taxon>
        <taxon>Bifidobacteriales</taxon>
        <taxon>Bifidobacteriaceae</taxon>
        <taxon>Bifidobacterium</taxon>
    </lineage>
</organism>
<dbReference type="HOGENOM" id="CLU_1375875_0_0_11"/>
<dbReference type="KEGG" id="blo:BL1093"/>
<protein>
    <submittedName>
        <fullName evidence="1">Uncharacterized protein</fullName>
    </submittedName>
</protein>
<gene>
    <name evidence="1" type="ordered locus">BL1093</name>
</gene>